<dbReference type="GO" id="GO:0046872">
    <property type="term" value="F:metal ion binding"/>
    <property type="evidence" value="ECO:0007669"/>
    <property type="project" value="UniProtKB-KW"/>
</dbReference>
<evidence type="ECO:0000259" key="3">
    <source>
        <dbReference type="Pfam" id="PF13847"/>
    </source>
</evidence>
<organism evidence="5 6">
    <name type="scientific">Aliiglaciecola lipolytica E3</name>
    <dbReference type="NCBI Taxonomy" id="1127673"/>
    <lineage>
        <taxon>Bacteria</taxon>
        <taxon>Pseudomonadati</taxon>
        <taxon>Pseudomonadota</taxon>
        <taxon>Gammaproteobacteria</taxon>
        <taxon>Alteromonadales</taxon>
        <taxon>Alteromonadaceae</taxon>
        <taxon>Aliiglaciecola</taxon>
    </lineage>
</organism>
<feature type="binding site" evidence="1">
    <location>
        <position position="4"/>
    </location>
    <ligand>
        <name>Zn(2+)</name>
        <dbReference type="ChEBI" id="CHEBI:29105"/>
    </ligand>
</feature>
<dbReference type="STRING" id="1127673.GLIP_1586"/>
<dbReference type="GO" id="GO:0052911">
    <property type="term" value="F:23S rRNA (guanine(745)-N(1))-methyltransferase activity"/>
    <property type="evidence" value="ECO:0007669"/>
    <property type="project" value="UniProtKB-EC"/>
</dbReference>
<dbReference type="InterPro" id="IPR052939">
    <property type="entry name" value="23S_rRNA_MeTrnsfrase_RlmA"/>
</dbReference>
<dbReference type="InterPro" id="IPR016718">
    <property type="entry name" value="rRNA_m1G-MeTrfase_A_prd"/>
</dbReference>
<dbReference type="PIRSF" id="PIRSF018249">
    <property type="entry name" value="MyrA_prd"/>
    <property type="match status" value="1"/>
</dbReference>
<dbReference type="SUPFAM" id="SSF53335">
    <property type="entry name" value="S-adenosyl-L-methionine-dependent methyltransferases"/>
    <property type="match status" value="1"/>
</dbReference>
<comment type="caution">
    <text evidence="5">The sequence shown here is derived from an EMBL/GenBank/DDBJ whole genome shotgun (WGS) entry which is preliminary data.</text>
</comment>
<feature type="domain" description="23S rRNA (guanine(745)-N(1))-methyltransferase N-terminal" evidence="4">
    <location>
        <begin position="3"/>
        <end position="45"/>
    </location>
</feature>
<reference evidence="5 6" key="1">
    <citation type="journal article" date="2017" name="Antonie Van Leeuwenhoek">
        <title>Rhizobium rhizosphaerae sp. nov., a novel species isolated from rice rhizosphere.</title>
        <authorList>
            <person name="Zhao J.J."/>
            <person name="Zhang J."/>
            <person name="Zhang R.J."/>
            <person name="Zhang C.W."/>
            <person name="Yin H.Q."/>
            <person name="Zhang X.X."/>
        </authorList>
    </citation>
    <scope>NUCLEOTIDE SEQUENCE [LARGE SCALE GENOMIC DNA]</scope>
    <source>
        <strain evidence="5 6">E3</strain>
    </source>
</reference>
<name>K6YSE1_9ALTE</name>
<evidence type="ECO:0000256" key="1">
    <source>
        <dbReference type="PIRSR" id="PIRSR018249-1"/>
    </source>
</evidence>
<sequence length="274" mass="30951">MWCCPACGLQLQFENGTWRCESNHTFDQAKEGYVNLQLAQERNSKAPGDNKEMIVARRAFLEKGFYDPLVERLAQLIKSHCNTDNVSLFDAGCGEGYYLEQIRSKLDNTLLNCRAAGCDISKVAIQKAAKAHKKCHFAVASTFKIPVQSSSLDTVIQVFAPSSEQEIARILKPGGLWLLVNPGPAHLQQLKQSIYNESKQHSLTQLESTNFSLHVRESVGFDMAFKDSEERLNLLKMTPFYWHASEQSKNQFLQSSSVCQTEFDIQVLRKNHDS</sequence>
<dbReference type="PANTHER" id="PTHR43460:SF1">
    <property type="entry name" value="METHYLTRANSFERASE TYPE 11 DOMAIN-CONTAINING PROTEIN"/>
    <property type="match status" value="1"/>
</dbReference>
<keyword evidence="5" id="KW-0489">Methyltransferase</keyword>
<feature type="binding site" evidence="2">
    <location>
        <position position="66"/>
    </location>
    <ligand>
        <name>S-adenosyl-L-methionine</name>
        <dbReference type="ChEBI" id="CHEBI:59789"/>
    </ligand>
</feature>
<keyword evidence="1" id="KW-0479">Metal-binding</keyword>
<feature type="binding site" evidence="1">
    <location>
        <position position="7"/>
    </location>
    <ligand>
        <name>Zn(2+)</name>
        <dbReference type="ChEBI" id="CHEBI:29105"/>
    </ligand>
</feature>
<dbReference type="CDD" id="cd02440">
    <property type="entry name" value="AdoMet_MTases"/>
    <property type="match status" value="1"/>
</dbReference>
<feature type="binding site" evidence="1">
    <location>
        <position position="24"/>
    </location>
    <ligand>
        <name>Zn(2+)</name>
        <dbReference type="ChEBI" id="CHEBI:29105"/>
    </ligand>
</feature>
<dbReference type="Pfam" id="PF21302">
    <property type="entry name" value="Zn_ribbon_RlmA"/>
    <property type="match status" value="1"/>
</dbReference>
<feature type="binding site" evidence="1">
    <location>
        <position position="20"/>
    </location>
    <ligand>
        <name>Zn(2+)</name>
        <dbReference type="ChEBI" id="CHEBI:29105"/>
    </ligand>
</feature>
<feature type="binding site" evidence="2">
    <location>
        <position position="186"/>
    </location>
    <ligand>
        <name>S-adenosyl-L-methionine</name>
        <dbReference type="ChEBI" id="CHEBI:59789"/>
    </ligand>
</feature>
<dbReference type="InterPro" id="IPR048647">
    <property type="entry name" value="RlmA_N"/>
</dbReference>
<feature type="binding site" evidence="2">
    <location>
        <begin position="95"/>
        <end position="96"/>
    </location>
    <ligand>
        <name>S-adenosyl-L-methionine</name>
        <dbReference type="ChEBI" id="CHEBI:59789"/>
    </ligand>
</feature>
<dbReference type="InterPro" id="IPR025714">
    <property type="entry name" value="Methyltranfer_dom"/>
</dbReference>
<dbReference type="EC" id="2.1.1.187" evidence="5"/>
<dbReference type="eggNOG" id="COG0500">
    <property type="taxonomic scope" value="Bacteria"/>
</dbReference>
<protein>
    <submittedName>
        <fullName evidence="5">23S rRNA (Guanine745-N1)-methyltransferase</fullName>
        <ecNumber evidence="5">2.1.1.187</ecNumber>
    </submittedName>
</protein>
<proteinExistence type="predicted"/>
<dbReference type="Pfam" id="PF13847">
    <property type="entry name" value="Methyltransf_31"/>
    <property type="match status" value="1"/>
</dbReference>
<accession>K6YSE1</accession>
<dbReference type="RefSeq" id="WP_008844036.1">
    <property type="nucleotide sequence ID" value="NZ_BAEN01000035.1"/>
</dbReference>
<keyword evidence="1" id="KW-0862">Zinc</keyword>
<evidence type="ECO:0000313" key="6">
    <source>
        <dbReference type="Proteomes" id="UP000006334"/>
    </source>
</evidence>
<evidence type="ECO:0000313" key="5">
    <source>
        <dbReference type="EMBL" id="GAC14220.1"/>
    </source>
</evidence>
<dbReference type="EMBL" id="BAEN01000035">
    <property type="protein sequence ID" value="GAC14220.1"/>
    <property type="molecule type" value="Genomic_DNA"/>
</dbReference>
<gene>
    <name evidence="5" type="primary">rlmA</name>
    <name evidence="5" type="ORF">GLIP_1586</name>
</gene>
<dbReference type="AlphaFoldDB" id="K6YSE1"/>
<dbReference type="Gene3D" id="3.40.50.150">
    <property type="entry name" value="Vaccinia Virus protein VP39"/>
    <property type="match status" value="1"/>
</dbReference>
<dbReference type="PANTHER" id="PTHR43460">
    <property type="entry name" value="METHYLTRANSFERASE"/>
    <property type="match status" value="1"/>
</dbReference>
<dbReference type="InterPro" id="IPR029063">
    <property type="entry name" value="SAM-dependent_MTases_sf"/>
</dbReference>
<feature type="domain" description="Methyltransferase" evidence="3">
    <location>
        <begin position="83"/>
        <end position="200"/>
    </location>
</feature>
<evidence type="ECO:0000256" key="2">
    <source>
        <dbReference type="PIRSR" id="PIRSR018249-2"/>
    </source>
</evidence>
<keyword evidence="5" id="KW-0808">Transferase</keyword>
<keyword evidence="2" id="KW-0949">S-adenosyl-L-methionine</keyword>
<evidence type="ECO:0000259" key="4">
    <source>
        <dbReference type="Pfam" id="PF21302"/>
    </source>
</evidence>
<dbReference type="Proteomes" id="UP000006334">
    <property type="component" value="Unassembled WGS sequence"/>
</dbReference>
<dbReference type="OrthoDB" id="108476at2"/>
<keyword evidence="6" id="KW-1185">Reference proteome</keyword>